<dbReference type="Proteomes" id="UP000887565">
    <property type="component" value="Unplaced"/>
</dbReference>
<sequence length="67" mass="7404">MPTTHRRSQEEYILDLDEPDWCTMSPPLTPEAAKIEKSPPTIPAGYKIPPKQDTKSPTAPETPSKTG</sequence>
<dbReference type="AlphaFoldDB" id="A0A915K304"/>
<evidence type="ECO:0000313" key="2">
    <source>
        <dbReference type="Proteomes" id="UP000887565"/>
    </source>
</evidence>
<protein>
    <submittedName>
        <fullName evidence="3">Uncharacterized protein</fullName>
    </submittedName>
</protein>
<name>A0A915K304_ROMCU</name>
<accession>A0A915K304</accession>
<dbReference type="WBParaSite" id="nRc.2.0.1.t33081-RA">
    <property type="protein sequence ID" value="nRc.2.0.1.t33081-RA"/>
    <property type="gene ID" value="nRc.2.0.1.g33081"/>
</dbReference>
<reference evidence="3" key="1">
    <citation type="submission" date="2022-11" db="UniProtKB">
        <authorList>
            <consortium name="WormBaseParasite"/>
        </authorList>
    </citation>
    <scope>IDENTIFICATION</scope>
</reference>
<keyword evidence="2" id="KW-1185">Reference proteome</keyword>
<organism evidence="2 3">
    <name type="scientific">Romanomermis culicivorax</name>
    <name type="common">Nematode worm</name>
    <dbReference type="NCBI Taxonomy" id="13658"/>
    <lineage>
        <taxon>Eukaryota</taxon>
        <taxon>Metazoa</taxon>
        <taxon>Ecdysozoa</taxon>
        <taxon>Nematoda</taxon>
        <taxon>Enoplea</taxon>
        <taxon>Dorylaimia</taxon>
        <taxon>Mermithida</taxon>
        <taxon>Mermithoidea</taxon>
        <taxon>Mermithidae</taxon>
        <taxon>Romanomermis</taxon>
    </lineage>
</organism>
<proteinExistence type="predicted"/>
<feature type="compositionally biased region" description="Polar residues" evidence="1">
    <location>
        <begin position="55"/>
        <end position="67"/>
    </location>
</feature>
<feature type="region of interest" description="Disordered" evidence="1">
    <location>
        <begin position="17"/>
        <end position="67"/>
    </location>
</feature>
<evidence type="ECO:0000256" key="1">
    <source>
        <dbReference type="SAM" id="MobiDB-lite"/>
    </source>
</evidence>
<evidence type="ECO:0000313" key="3">
    <source>
        <dbReference type="WBParaSite" id="nRc.2.0.1.t33081-RA"/>
    </source>
</evidence>